<dbReference type="EMBL" id="MWWR01000032">
    <property type="protein sequence ID" value="OZG48574.1"/>
    <property type="molecule type" value="Genomic_DNA"/>
</dbReference>
<sequence>MPDDVDGVLRGEPTMTDVACAADMLGVPASVLFGFVYHLRGGDA</sequence>
<reference evidence="2 3" key="1">
    <citation type="journal article" date="2017" name="BMC Genomics">
        <title>Comparative genomic and phylogenomic analyses of the Bifidobacteriaceae family.</title>
        <authorList>
            <person name="Lugli G.A."/>
            <person name="Milani C."/>
            <person name="Turroni F."/>
            <person name="Duranti S."/>
            <person name="Mancabelli L."/>
            <person name="Mangifesta M."/>
            <person name="Ferrario C."/>
            <person name="Modesto M."/>
            <person name="Mattarelli P."/>
            <person name="Jiri K."/>
            <person name="van Sinderen D."/>
            <person name="Ventura M."/>
        </authorList>
    </citation>
    <scope>NUCLEOTIDE SEQUENCE [LARGE SCALE GENOMIC DNA]</scope>
    <source>
        <strain evidence="2 3">DSM 24742</strain>
    </source>
</reference>
<dbReference type="Proteomes" id="UP000216725">
    <property type="component" value="Unassembled WGS sequence"/>
</dbReference>
<evidence type="ECO:0000313" key="3">
    <source>
        <dbReference type="Proteomes" id="UP000216725"/>
    </source>
</evidence>
<evidence type="ECO:0000313" key="1">
    <source>
        <dbReference type="EMBL" id="OZG48574.1"/>
    </source>
</evidence>
<accession>A0A261EUQ6</accession>
<name>A0A261EUQ6_9BIFI</name>
<dbReference type="EMBL" id="MWWR01000015">
    <property type="protein sequence ID" value="OZG50590.1"/>
    <property type="molecule type" value="Genomic_DNA"/>
</dbReference>
<keyword evidence="3" id="KW-1185">Reference proteome</keyword>
<gene>
    <name evidence="2" type="ORF">PSRA_1445</name>
    <name evidence="1" type="ORF">PSRA_1773</name>
</gene>
<evidence type="ECO:0000313" key="2">
    <source>
        <dbReference type="EMBL" id="OZG50590.1"/>
    </source>
</evidence>
<dbReference type="AlphaFoldDB" id="A0A261EUQ6"/>
<comment type="caution">
    <text evidence="2">The sequence shown here is derived from an EMBL/GenBank/DDBJ whole genome shotgun (WGS) entry which is preliminary data.</text>
</comment>
<proteinExistence type="predicted"/>
<protein>
    <submittedName>
        <fullName evidence="2">Uncharacterized protein</fullName>
    </submittedName>
</protein>
<organism evidence="2 3">
    <name type="scientific">Pseudoscardovia radai</name>
    <dbReference type="NCBI Taxonomy" id="987066"/>
    <lineage>
        <taxon>Bacteria</taxon>
        <taxon>Bacillati</taxon>
        <taxon>Actinomycetota</taxon>
        <taxon>Actinomycetes</taxon>
        <taxon>Bifidobacteriales</taxon>
        <taxon>Bifidobacteriaceae</taxon>
        <taxon>Pseudoscardovia</taxon>
    </lineage>
</organism>